<keyword evidence="3" id="KW-0677">Repeat</keyword>
<dbReference type="Gene3D" id="2.10.25.10">
    <property type="entry name" value="Laminin"/>
    <property type="match status" value="1"/>
</dbReference>
<evidence type="ECO:0000259" key="8">
    <source>
        <dbReference type="PROSITE" id="PS50026"/>
    </source>
</evidence>
<dbReference type="SMART" id="SM00179">
    <property type="entry name" value="EGF_CA"/>
    <property type="match status" value="1"/>
</dbReference>
<dbReference type="InterPro" id="IPR050442">
    <property type="entry name" value="Peptidase_S1_coag_factors"/>
</dbReference>
<dbReference type="SMART" id="SM00181">
    <property type="entry name" value="EGF"/>
    <property type="match status" value="1"/>
</dbReference>
<evidence type="ECO:0000256" key="4">
    <source>
        <dbReference type="ARBA" id="ARBA00023157"/>
    </source>
</evidence>
<dbReference type="EMBL" id="CAJPWZ010002060">
    <property type="protein sequence ID" value="CAG2230339.1"/>
    <property type="molecule type" value="Genomic_DNA"/>
</dbReference>
<evidence type="ECO:0000256" key="6">
    <source>
        <dbReference type="PROSITE-ProRule" id="PRU00076"/>
    </source>
</evidence>
<proteinExistence type="predicted"/>
<dbReference type="PROSITE" id="PS00010">
    <property type="entry name" value="ASX_HYDROXYL"/>
    <property type="match status" value="1"/>
</dbReference>
<dbReference type="PROSITE" id="PS01186">
    <property type="entry name" value="EGF_2"/>
    <property type="match status" value="1"/>
</dbReference>
<evidence type="ECO:0000256" key="7">
    <source>
        <dbReference type="SAM" id="MobiDB-lite"/>
    </source>
</evidence>
<dbReference type="AlphaFoldDB" id="A0A8S3TNB8"/>
<keyword evidence="10" id="KW-1185">Reference proteome</keyword>
<feature type="domain" description="EGF-like" evidence="8">
    <location>
        <begin position="71"/>
        <end position="107"/>
    </location>
</feature>
<organism evidence="9 10">
    <name type="scientific">Mytilus edulis</name>
    <name type="common">Blue mussel</name>
    <dbReference type="NCBI Taxonomy" id="6550"/>
    <lineage>
        <taxon>Eukaryota</taxon>
        <taxon>Metazoa</taxon>
        <taxon>Spiralia</taxon>
        <taxon>Lophotrochozoa</taxon>
        <taxon>Mollusca</taxon>
        <taxon>Bivalvia</taxon>
        <taxon>Autobranchia</taxon>
        <taxon>Pteriomorphia</taxon>
        <taxon>Mytilida</taxon>
        <taxon>Mytiloidea</taxon>
        <taxon>Mytilidae</taxon>
        <taxon>Mytilinae</taxon>
        <taxon>Mytilus</taxon>
    </lineage>
</organism>
<dbReference type="InterPro" id="IPR000152">
    <property type="entry name" value="EGF-type_Asp/Asn_hydroxyl_site"/>
</dbReference>
<dbReference type="SUPFAM" id="SSF57196">
    <property type="entry name" value="EGF/Laminin"/>
    <property type="match status" value="1"/>
</dbReference>
<dbReference type="InterPro" id="IPR001881">
    <property type="entry name" value="EGF-like_Ca-bd_dom"/>
</dbReference>
<dbReference type="InterPro" id="IPR000742">
    <property type="entry name" value="EGF"/>
</dbReference>
<dbReference type="OrthoDB" id="8962045at2759"/>
<feature type="region of interest" description="Disordered" evidence="7">
    <location>
        <begin position="198"/>
        <end position="237"/>
    </location>
</feature>
<protein>
    <recommendedName>
        <fullName evidence="8">EGF-like domain-containing protein</fullName>
    </recommendedName>
</protein>
<keyword evidence="2" id="KW-0732">Signal</keyword>
<name>A0A8S3TNB8_MYTED</name>
<evidence type="ECO:0000256" key="2">
    <source>
        <dbReference type="ARBA" id="ARBA00022729"/>
    </source>
</evidence>
<dbReference type="Pfam" id="PF00008">
    <property type="entry name" value="EGF"/>
    <property type="match status" value="1"/>
</dbReference>
<gene>
    <name evidence="9" type="ORF">MEDL_43193</name>
</gene>
<dbReference type="PROSITE" id="PS00022">
    <property type="entry name" value="EGF_1"/>
    <property type="match status" value="1"/>
</dbReference>
<keyword evidence="5" id="KW-0325">Glycoprotein</keyword>
<feature type="disulfide bond" evidence="6">
    <location>
        <begin position="97"/>
        <end position="106"/>
    </location>
</feature>
<keyword evidence="4 6" id="KW-1015">Disulfide bond</keyword>
<dbReference type="CDD" id="cd00054">
    <property type="entry name" value="EGF_CA"/>
    <property type="match status" value="1"/>
</dbReference>
<keyword evidence="1 6" id="KW-0245">EGF-like domain</keyword>
<dbReference type="PRINTS" id="PR00010">
    <property type="entry name" value="EGFBLOOD"/>
</dbReference>
<sequence length="237" mass="27183">MRENWLAKYQDFEKTEPVRRSLVGKVGSQAEEASGWGTLDTYASLNGATFHALVMVLIRRFWFIAPPMDDPVDDCISNSCQNGGVCNDGIRSYSCSCPLGFTGNNCETRNYLIDVRYTKQVHTHGKQVLQTVEAVSALDCARWCTLTVDCYGYQYKMQNNNIQHCQQKKIRQHTGQKKNSQIQKLTTPWTKEDGQLLGYKRKYDNTKDKRKQTAPWTAHRSSRKKDNTSVKTRKKPN</sequence>
<comment type="caution">
    <text evidence="6">Lacks conserved residue(s) required for the propagation of feature annotation.</text>
</comment>
<evidence type="ECO:0000256" key="1">
    <source>
        <dbReference type="ARBA" id="ARBA00022536"/>
    </source>
</evidence>
<evidence type="ECO:0000256" key="5">
    <source>
        <dbReference type="ARBA" id="ARBA00023180"/>
    </source>
</evidence>
<dbReference type="FunFam" id="2.10.25.10:FF:000004">
    <property type="entry name" value="Neurogenic locus notch 1"/>
    <property type="match status" value="1"/>
</dbReference>
<reference evidence="9" key="1">
    <citation type="submission" date="2021-03" db="EMBL/GenBank/DDBJ databases">
        <authorList>
            <person name="Bekaert M."/>
        </authorList>
    </citation>
    <scope>NUCLEOTIDE SEQUENCE</scope>
</reference>
<dbReference type="Proteomes" id="UP000683360">
    <property type="component" value="Unassembled WGS sequence"/>
</dbReference>
<dbReference type="PANTHER" id="PTHR24278">
    <property type="entry name" value="COAGULATION FACTOR"/>
    <property type="match status" value="1"/>
</dbReference>
<evidence type="ECO:0000256" key="3">
    <source>
        <dbReference type="ARBA" id="ARBA00022737"/>
    </source>
</evidence>
<evidence type="ECO:0000313" key="9">
    <source>
        <dbReference type="EMBL" id="CAG2230339.1"/>
    </source>
</evidence>
<accession>A0A8S3TNB8</accession>
<dbReference type="GO" id="GO:0005509">
    <property type="term" value="F:calcium ion binding"/>
    <property type="evidence" value="ECO:0007669"/>
    <property type="project" value="InterPro"/>
</dbReference>
<evidence type="ECO:0000313" key="10">
    <source>
        <dbReference type="Proteomes" id="UP000683360"/>
    </source>
</evidence>
<dbReference type="PROSITE" id="PS50026">
    <property type="entry name" value="EGF_3"/>
    <property type="match status" value="1"/>
</dbReference>
<comment type="caution">
    <text evidence="9">The sequence shown here is derived from an EMBL/GenBank/DDBJ whole genome shotgun (WGS) entry which is preliminary data.</text>
</comment>